<evidence type="ECO:0000313" key="3">
    <source>
        <dbReference type="Proteomes" id="UP001220964"/>
    </source>
</evidence>
<name>A0AAE3NXI2_9RHOB</name>
<dbReference type="Proteomes" id="UP001220964">
    <property type="component" value="Unassembled WGS sequence"/>
</dbReference>
<accession>A0AAE3NXI2</accession>
<reference evidence="2" key="1">
    <citation type="submission" date="2023-03" db="EMBL/GenBank/DDBJ databases">
        <title>Multiphase analysis and comparison of six strains from genera Psychromarinibacter, Lutimaribacter, and Maritimibacter, including a novel species: Psychromarinibacter sediminicola sp. nov.</title>
        <authorList>
            <person name="Wang Y.-H."/>
            <person name="Ye M.-Q."/>
            <person name="Du Z.-J."/>
        </authorList>
    </citation>
    <scope>NUCLEOTIDE SEQUENCE</scope>
    <source>
        <strain evidence="2">C21-152</strain>
    </source>
</reference>
<feature type="chain" id="PRO_5042209002" evidence="1">
    <location>
        <begin position="23"/>
        <end position="71"/>
    </location>
</feature>
<protein>
    <submittedName>
        <fullName evidence="2">Uncharacterized protein</fullName>
    </submittedName>
</protein>
<evidence type="ECO:0000313" key="2">
    <source>
        <dbReference type="EMBL" id="MDF0602462.1"/>
    </source>
</evidence>
<feature type="signal peptide" evidence="1">
    <location>
        <begin position="1"/>
        <end position="22"/>
    </location>
</feature>
<comment type="caution">
    <text evidence="2">The sequence shown here is derived from an EMBL/GenBank/DDBJ whole genome shotgun (WGS) entry which is preliminary data.</text>
</comment>
<gene>
    <name evidence="2" type="ORF">P1J78_17125</name>
</gene>
<dbReference type="RefSeq" id="WP_275568589.1">
    <property type="nucleotide sequence ID" value="NZ_JARGYC010000051.1"/>
</dbReference>
<evidence type="ECO:0000256" key="1">
    <source>
        <dbReference type="SAM" id="SignalP"/>
    </source>
</evidence>
<dbReference type="AlphaFoldDB" id="A0AAE3NXI2"/>
<organism evidence="2 3">
    <name type="scientific">Psychromarinibacter sediminicola</name>
    <dbReference type="NCBI Taxonomy" id="3033385"/>
    <lineage>
        <taxon>Bacteria</taxon>
        <taxon>Pseudomonadati</taxon>
        <taxon>Pseudomonadota</taxon>
        <taxon>Alphaproteobacteria</taxon>
        <taxon>Rhodobacterales</taxon>
        <taxon>Paracoccaceae</taxon>
        <taxon>Psychromarinibacter</taxon>
    </lineage>
</organism>
<dbReference type="EMBL" id="JARGYC010000051">
    <property type="protein sequence ID" value="MDF0602462.1"/>
    <property type="molecule type" value="Genomic_DNA"/>
</dbReference>
<dbReference type="PROSITE" id="PS51257">
    <property type="entry name" value="PROKAR_LIPOPROTEIN"/>
    <property type="match status" value="1"/>
</dbReference>
<keyword evidence="3" id="KW-1185">Reference proteome</keyword>
<keyword evidence="1" id="KW-0732">Signal</keyword>
<sequence>MKQKAIILALALGLFGATAASACTAEFKAKRGGQYVHSTISVPSSSCNSGGVLSLLQSQGYTNIQIVRISG</sequence>
<proteinExistence type="predicted"/>